<gene>
    <name evidence="1" type="ORF">Satyrvirus6_8</name>
</gene>
<protein>
    <submittedName>
        <fullName evidence="1">Uncharacterized protein</fullName>
    </submittedName>
</protein>
<sequence length="75" mass="8991">MYTTIPEELKNEYTRNNQIAIENKFINEFFYDEHYYDEKYTLEEINKLKIKAKKKEISYISKNGSMGSHGDARIC</sequence>
<name>A0A3G5AD82_9VIRU</name>
<reference evidence="1" key="1">
    <citation type="submission" date="2018-10" db="EMBL/GenBank/DDBJ databases">
        <title>Hidden diversity of soil giant viruses.</title>
        <authorList>
            <person name="Schulz F."/>
            <person name="Alteio L."/>
            <person name="Goudeau D."/>
            <person name="Ryan E.M."/>
            <person name="Malmstrom R.R."/>
            <person name="Blanchard J."/>
            <person name="Woyke T."/>
        </authorList>
    </citation>
    <scope>NUCLEOTIDE SEQUENCE</scope>
    <source>
        <strain evidence="1">SAV1</strain>
    </source>
</reference>
<dbReference type="EMBL" id="MK072442">
    <property type="protein sequence ID" value="AYV85176.1"/>
    <property type="molecule type" value="Genomic_DNA"/>
</dbReference>
<evidence type="ECO:0000313" key="1">
    <source>
        <dbReference type="EMBL" id="AYV85176.1"/>
    </source>
</evidence>
<organism evidence="1">
    <name type="scientific">Satyrvirus sp</name>
    <dbReference type="NCBI Taxonomy" id="2487771"/>
    <lineage>
        <taxon>Viruses</taxon>
        <taxon>Varidnaviria</taxon>
        <taxon>Bamfordvirae</taxon>
        <taxon>Nucleocytoviricota</taxon>
        <taxon>Megaviricetes</taxon>
        <taxon>Imitervirales</taxon>
        <taxon>Mimiviridae</taxon>
        <taxon>Megamimivirinae</taxon>
    </lineage>
</organism>
<accession>A0A3G5AD82</accession>
<proteinExistence type="predicted"/>